<gene>
    <name evidence="2" type="ORF">E4K67_07440</name>
</gene>
<accession>A0A4Z0RAA0</accession>
<name>A0A4Z0RAA0_9FIRM</name>
<comment type="caution">
    <text evidence="2">The sequence shown here is derived from an EMBL/GenBank/DDBJ whole genome shotgun (WGS) entry which is preliminary data.</text>
</comment>
<evidence type="ECO:0000313" key="3">
    <source>
        <dbReference type="Proteomes" id="UP000298460"/>
    </source>
</evidence>
<keyword evidence="3" id="KW-1185">Reference proteome</keyword>
<sequence>MIQVLKKEGKKPSSESRMQVYCSGNTGIALVVLFEYQPTRLGEHARRFLGGFHGWLQTDYADKLIIPMFTASIRMVKNSTILILAILKSLHFIRIIHKAF</sequence>
<dbReference type="Proteomes" id="UP000298460">
    <property type="component" value="Unassembled WGS sequence"/>
</dbReference>
<feature type="domain" description="Transposase IS66 central" evidence="1">
    <location>
        <begin position="2"/>
        <end position="59"/>
    </location>
</feature>
<dbReference type="Pfam" id="PF03050">
    <property type="entry name" value="DDE_Tnp_IS66"/>
    <property type="match status" value="1"/>
</dbReference>
<dbReference type="InterPro" id="IPR004291">
    <property type="entry name" value="Transposase_IS66_central"/>
</dbReference>
<protein>
    <recommendedName>
        <fullName evidence="1">Transposase IS66 central domain-containing protein</fullName>
    </recommendedName>
</protein>
<dbReference type="EMBL" id="SPQQ01000002">
    <property type="protein sequence ID" value="TGE39265.1"/>
    <property type="molecule type" value="Genomic_DNA"/>
</dbReference>
<proteinExistence type="predicted"/>
<reference evidence="2 3" key="1">
    <citation type="submission" date="2019-03" db="EMBL/GenBank/DDBJ databases">
        <title>Draft Genome Sequence of Desulfosporosinus fructosivorans Strain 63.6F, Isolated from Marine Sediment in the Baltic Sea.</title>
        <authorList>
            <person name="Hausmann B."/>
            <person name="Vandieken V."/>
            <person name="Pjevac P."/>
            <person name="Schreck K."/>
            <person name="Herbold C.W."/>
            <person name="Loy A."/>
        </authorList>
    </citation>
    <scope>NUCLEOTIDE SEQUENCE [LARGE SCALE GENOMIC DNA]</scope>
    <source>
        <strain evidence="2 3">63.6F</strain>
    </source>
</reference>
<evidence type="ECO:0000313" key="2">
    <source>
        <dbReference type="EMBL" id="TGE39265.1"/>
    </source>
</evidence>
<dbReference type="AlphaFoldDB" id="A0A4Z0RAA0"/>
<organism evidence="2 3">
    <name type="scientific">Desulfosporosinus fructosivorans</name>
    <dbReference type="NCBI Taxonomy" id="2018669"/>
    <lineage>
        <taxon>Bacteria</taxon>
        <taxon>Bacillati</taxon>
        <taxon>Bacillota</taxon>
        <taxon>Clostridia</taxon>
        <taxon>Eubacteriales</taxon>
        <taxon>Desulfitobacteriaceae</taxon>
        <taxon>Desulfosporosinus</taxon>
    </lineage>
</organism>
<evidence type="ECO:0000259" key="1">
    <source>
        <dbReference type="Pfam" id="PF03050"/>
    </source>
</evidence>